<evidence type="ECO:0000256" key="1">
    <source>
        <dbReference type="ARBA" id="ARBA00010531"/>
    </source>
</evidence>
<keyword evidence="2" id="KW-0689">Ribosomal protein</keyword>
<dbReference type="PANTHER" id="PTHR36427">
    <property type="entry name" value="54S RIBOSOMAL PROTEIN L1, MITOCHONDRIAL"/>
    <property type="match status" value="1"/>
</dbReference>
<keyword evidence="5" id="KW-1185">Reference proteome</keyword>
<dbReference type="EMBL" id="JANBUL010000030">
    <property type="protein sequence ID" value="KAJ2784235.1"/>
    <property type="molecule type" value="Genomic_DNA"/>
</dbReference>
<dbReference type="GO" id="GO:0003723">
    <property type="term" value="F:RNA binding"/>
    <property type="evidence" value="ECO:0007669"/>
    <property type="project" value="InterPro"/>
</dbReference>
<dbReference type="Gene3D" id="3.40.50.790">
    <property type="match status" value="1"/>
</dbReference>
<gene>
    <name evidence="4" type="ORF">H4R18_001223</name>
</gene>
<dbReference type="GO" id="GO:0003735">
    <property type="term" value="F:structural constituent of ribosome"/>
    <property type="evidence" value="ECO:0007669"/>
    <property type="project" value="InterPro"/>
</dbReference>
<dbReference type="GO" id="GO:0006412">
    <property type="term" value="P:translation"/>
    <property type="evidence" value="ECO:0007669"/>
    <property type="project" value="InterPro"/>
</dbReference>
<dbReference type="FunFam" id="3.40.50.790:FF:000001">
    <property type="entry name" value="50S ribosomal protein L1"/>
    <property type="match status" value="1"/>
</dbReference>
<organism evidence="4 5">
    <name type="scientific">Coemansia javaensis</name>
    <dbReference type="NCBI Taxonomy" id="2761396"/>
    <lineage>
        <taxon>Eukaryota</taxon>
        <taxon>Fungi</taxon>
        <taxon>Fungi incertae sedis</taxon>
        <taxon>Zoopagomycota</taxon>
        <taxon>Kickxellomycotina</taxon>
        <taxon>Kickxellomycetes</taxon>
        <taxon>Kickxellales</taxon>
        <taxon>Kickxellaceae</taxon>
        <taxon>Coemansia</taxon>
    </lineage>
</organism>
<dbReference type="Proteomes" id="UP001140217">
    <property type="component" value="Unassembled WGS sequence"/>
</dbReference>
<accession>A0A9W8HFN0</accession>
<dbReference type="Pfam" id="PF00687">
    <property type="entry name" value="Ribosomal_L1"/>
    <property type="match status" value="1"/>
</dbReference>
<dbReference type="InterPro" id="IPR023674">
    <property type="entry name" value="Ribosomal_uL1-like"/>
</dbReference>
<keyword evidence="3" id="KW-0687">Ribonucleoprotein</keyword>
<dbReference type="OrthoDB" id="1747252at2759"/>
<evidence type="ECO:0008006" key="6">
    <source>
        <dbReference type="Google" id="ProtNLM"/>
    </source>
</evidence>
<protein>
    <recommendedName>
        <fullName evidence="6">Ribosomal protein</fullName>
    </recommendedName>
</protein>
<evidence type="ECO:0000256" key="2">
    <source>
        <dbReference type="ARBA" id="ARBA00022980"/>
    </source>
</evidence>
<comment type="similarity">
    <text evidence="1">Belongs to the universal ribosomal protein uL1 family.</text>
</comment>
<dbReference type="Gene3D" id="3.30.190.20">
    <property type="match status" value="1"/>
</dbReference>
<evidence type="ECO:0000313" key="5">
    <source>
        <dbReference type="Proteomes" id="UP001140217"/>
    </source>
</evidence>
<comment type="caution">
    <text evidence="4">The sequence shown here is derived from an EMBL/GenBank/DDBJ whole genome shotgun (WGS) entry which is preliminary data.</text>
</comment>
<dbReference type="CDD" id="cd00403">
    <property type="entry name" value="Ribosomal_L1"/>
    <property type="match status" value="1"/>
</dbReference>
<dbReference type="InterPro" id="IPR028364">
    <property type="entry name" value="Ribosomal_uL1/biogenesis"/>
</dbReference>
<sequence length="243" mass="26031">MAVLPRIALAAAGRRLLWNAGEGARRGYASRRRAQVHPNAVPLERAIAILKAYEVGRPRQTVELHVHCVPEKGQPPIRGSCVLPRAFASDIKVLVFARGDKAKAAEAAGADYVGAEELVNKVRDGEIKFDKCLATPDMLPKVASIARILGPKGLMPTVNKGTVTEDIVGAIKFSKNSHDFRADKANIVHTGVAKIGFAPAEIADNVRIIMDSIRANAKASKAKFVDRVYISSTRGPGVQLADA</sequence>
<evidence type="ECO:0000313" key="4">
    <source>
        <dbReference type="EMBL" id="KAJ2784235.1"/>
    </source>
</evidence>
<dbReference type="InterPro" id="IPR016095">
    <property type="entry name" value="Ribosomal_uL1_3-a/b-sand"/>
</dbReference>
<dbReference type="PIRSF" id="PIRSF002155">
    <property type="entry name" value="Ribosomal_L1"/>
    <property type="match status" value="1"/>
</dbReference>
<dbReference type="GO" id="GO:0015934">
    <property type="term" value="C:large ribosomal subunit"/>
    <property type="evidence" value="ECO:0007669"/>
    <property type="project" value="InterPro"/>
</dbReference>
<dbReference type="AlphaFoldDB" id="A0A9W8HFN0"/>
<name>A0A9W8HFN0_9FUNG</name>
<reference evidence="4" key="1">
    <citation type="submission" date="2022-07" db="EMBL/GenBank/DDBJ databases">
        <title>Phylogenomic reconstructions and comparative analyses of Kickxellomycotina fungi.</title>
        <authorList>
            <person name="Reynolds N.K."/>
            <person name="Stajich J.E."/>
            <person name="Barry K."/>
            <person name="Grigoriev I.V."/>
            <person name="Crous P."/>
            <person name="Smith M.E."/>
        </authorList>
    </citation>
    <scope>NUCLEOTIDE SEQUENCE</scope>
    <source>
        <strain evidence="4">NBRC 105414</strain>
    </source>
</reference>
<dbReference type="PANTHER" id="PTHR36427:SF3">
    <property type="entry name" value="LARGE RIBOSOMAL SUBUNIT PROTEIN UL1M"/>
    <property type="match status" value="1"/>
</dbReference>
<evidence type="ECO:0000256" key="3">
    <source>
        <dbReference type="ARBA" id="ARBA00023274"/>
    </source>
</evidence>
<proteinExistence type="inferred from homology"/>
<dbReference type="SUPFAM" id="SSF56808">
    <property type="entry name" value="Ribosomal protein L1"/>
    <property type="match status" value="1"/>
</dbReference>
<dbReference type="InterPro" id="IPR002143">
    <property type="entry name" value="Ribosomal_uL1"/>
</dbReference>